<dbReference type="Proteomes" id="UP000661012">
    <property type="component" value="Unassembled WGS sequence"/>
</dbReference>
<sequence>MVIITMVAICAVPGGGGGAWSLPGQRNNGAEQRRLPAGSAITIPLRCQCERADDGACRQAIFGLSQPVLHQC</sequence>
<protein>
    <submittedName>
        <fullName evidence="1">Uncharacterized protein</fullName>
    </submittedName>
</protein>
<organism evidence="1 2">
    <name type="scientific">Erwinia persicina</name>
    <dbReference type="NCBI Taxonomy" id="55211"/>
    <lineage>
        <taxon>Bacteria</taxon>
        <taxon>Pseudomonadati</taxon>
        <taxon>Pseudomonadota</taxon>
        <taxon>Gammaproteobacteria</taxon>
        <taxon>Enterobacterales</taxon>
        <taxon>Erwiniaceae</taxon>
        <taxon>Erwinia</taxon>
    </lineage>
</organism>
<comment type="caution">
    <text evidence="1">The sequence shown here is derived from an EMBL/GenBank/DDBJ whole genome shotgun (WGS) entry which is preliminary data.</text>
</comment>
<proteinExistence type="predicted"/>
<reference evidence="1 2" key="1">
    <citation type="journal article" date="2020" name="FEMS Microbiol. Ecol.">
        <title>Temporal dynamics of bacterial communities during seed development and maturation.</title>
        <authorList>
            <person name="Chesneau G."/>
            <person name="Torres-Cortes G."/>
            <person name="Briand M."/>
            <person name="Darrasse A."/>
            <person name="Preveaux A."/>
            <person name="Marais C."/>
            <person name="Jacques M.A."/>
            <person name="Shade A."/>
            <person name="Barret M."/>
        </authorList>
    </citation>
    <scope>NUCLEOTIDE SEQUENCE [LARGE SCALE GENOMIC DNA]</scope>
    <source>
        <strain evidence="1 2">CFBP13732</strain>
    </source>
</reference>
<evidence type="ECO:0000313" key="1">
    <source>
        <dbReference type="EMBL" id="MBD8107215.1"/>
    </source>
</evidence>
<evidence type="ECO:0000313" key="2">
    <source>
        <dbReference type="Proteomes" id="UP000661012"/>
    </source>
</evidence>
<keyword evidence="2" id="KW-1185">Reference proteome</keyword>
<dbReference type="RefSeq" id="WP_157076020.1">
    <property type="nucleotide sequence ID" value="NZ_JACYNM010000007.1"/>
</dbReference>
<dbReference type="EMBL" id="JACYNN010000007">
    <property type="protein sequence ID" value="MBD8107215.1"/>
    <property type="molecule type" value="Genomic_DNA"/>
</dbReference>
<gene>
    <name evidence="1" type="ORF">IFT93_12425</name>
</gene>
<name>A0ABR8ZUM9_9GAMM</name>
<accession>A0ABR8ZUM9</accession>